<comment type="catalytic activity">
    <reaction evidence="7">
        <text>L-threonylcarbamoyladenylate + adenosine(37) in tRNA = N(6)-L-threonylcarbamoyladenosine(37) in tRNA + AMP + H(+)</text>
        <dbReference type="Rhea" id="RHEA:37059"/>
        <dbReference type="Rhea" id="RHEA-COMP:10162"/>
        <dbReference type="Rhea" id="RHEA-COMP:10163"/>
        <dbReference type="ChEBI" id="CHEBI:15378"/>
        <dbReference type="ChEBI" id="CHEBI:73682"/>
        <dbReference type="ChEBI" id="CHEBI:74411"/>
        <dbReference type="ChEBI" id="CHEBI:74418"/>
        <dbReference type="ChEBI" id="CHEBI:456215"/>
        <dbReference type="EC" id="2.3.1.234"/>
    </reaction>
</comment>
<dbReference type="Proteomes" id="UP000216943">
    <property type="component" value="Unassembled WGS sequence"/>
</dbReference>
<dbReference type="InterPro" id="IPR043129">
    <property type="entry name" value="ATPase_NBD"/>
</dbReference>
<dbReference type="NCBIfam" id="TIGR03723">
    <property type="entry name" value="T6A_TsaD_YgjD"/>
    <property type="match status" value="1"/>
</dbReference>
<keyword evidence="5" id="KW-0408">Iron</keyword>
<evidence type="ECO:0000313" key="10">
    <source>
        <dbReference type="Proteomes" id="UP000216943"/>
    </source>
</evidence>
<dbReference type="Gene3D" id="3.30.420.40">
    <property type="match status" value="2"/>
</dbReference>
<organism evidence="9 10">
    <name type="scientific">Mycoplasmopsis agassizii</name>
    <dbReference type="NCBI Taxonomy" id="33922"/>
    <lineage>
        <taxon>Bacteria</taxon>
        <taxon>Bacillati</taxon>
        <taxon>Mycoplasmatota</taxon>
        <taxon>Mycoplasmoidales</taxon>
        <taxon>Metamycoplasmataceae</taxon>
        <taxon>Mycoplasmopsis</taxon>
    </lineage>
</organism>
<evidence type="ECO:0000259" key="8">
    <source>
        <dbReference type="Pfam" id="PF00814"/>
    </source>
</evidence>
<protein>
    <recommendedName>
        <fullName evidence="1">N(6)-L-threonylcarbamoyladenine synthase</fullName>
        <ecNumber evidence="1">2.3.1.234</ecNumber>
    </recommendedName>
</protein>
<evidence type="ECO:0000256" key="7">
    <source>
        <dbReference type="ARBA" id="ARBA00048117"/>
    </source>
</evidence>
<comment type="caution">
    <text evidence="9">The sequence shown here is derived from an EMBL/GenBank/DDBJ whole genome shotgun (WGS) entry which is preliminary data.</text>
</comment>
<proteinExistence type="predicted"/>
<keyword evidence="3" id="KW-0819">tRNA processing</keyword>
<dbReference type="NCBIfam" id="TIGR00329">
    <property type="entry name" value="gcp_kae1"/>
    <property type="match status" value="1"/>
</dbReference>
<name>A0A269TKM7_9BACT</name>
<dbReference type="GO" id="GO:0002949">
    <property type="term" value="P:tRNA threonylcarbamoyladenosine modification"/>
    <property type="evidence" value="ECO:0007669"/>
    <property type="project" value="InterPro"/>
</dbReference>
<dbReference type="GO" id="GO:0046872">
    <property type="term" value="F:metal ion binding"/>
    <property type="evidence" value="ECO:0007669"/>
    <property type="project" value="UniProtKB-KW"/>
</dbReference>
<dbReference type="OrthoDB" id="9806197at2"/>
<reference evidence="10" key="1">
    <citation type="submission" date="2017-08" db="EMBL/GenBank/DDBJ databases">
        <authorList>
            <person name="Alvarez-Ponce D."/>
            <person name="Weitzman C.L."/>
            <person name="Tillett R.L."/>
            <person name="Sandmeier F.C."/>
            <person name="Tracy C.R."/>
        </authorList>
    </citation>
    <scope>NUCLEOTIDE SEQUENCE [LARGE SCALE GENOMIC DNA]</scope>
    <source>
        <strain evidence="10">723</strain>
    </source>
</reference>
<dbReference type="EC" id="2.3.1.234" evidence="1"/>
<dbReference type="InterPro" id="IPR000905">
    <property type="entry name" value="Gcp-like_dom"/>
</dbReference>
<dbReference type="PANTHER" id="PTHR11735">
    <property type="entry name" value="TRNA N6-ADENOSINE THREONYLCARBAMOYLTRANSFERASE"/>
    <property type="match status" value="1"/>
</dbReference>
<keyword evidence="4" id="KW-0479">Metal-binding</keyword>
<gene>
    <name evidence="9" type="primary">tsaD</name>
    <name evidence="9" type="ORF">CJJ23_00545</name>
</gene>
<dbReference type="Pfam" id="PF00814">
    <property type="entry name" value="TsaD"/>
    <property type="match status" value="1"/>
</dbReference>
<evidence type="ECO:0000256" key="2">
    <source>
        <dbReference type="ARBA" id="ARBA00022679"/>
    </source>
</evidence>
<evidence type="ECO:0000256" key="1">
    <source>
        <dbReference type="ARBA" id="ARBA00012156"/>
    </source>
</evidence>
<dbReference type="PANTHER" id="PTHR11735:SF6">
    <property type="entry name" value="TRNA N6-ADENOSINE THREONYLCARBAMOYLTRANSFERASE, MITOCHONDRIAL"/>
    <property type="match status" value="1"/>
</dbReference>
<dbReference type="GO" id="GO:0061711">
    <property type="term" value="F:tRNA N(6)-L-threonylcarbamoyladenine synthase activity"/>
    <property type="evidence" value="ECO:0007669"/>
    <property type="project" value="UniProtKB-EC"/>
</dbReference>
<dbReference type="EMBL" id="NQNY01000002">
    <property type="protein sequence ID" value="PAK21616.1"/>
    <property type="molecule type" value="Genomic_DNA"/>
</dbReference>
<dbReference type="AlphaFoldDB" id="A0A269TKM7"/>
<evidence type="ECO:0000256" key="5">
    <source>
        <dbReference type="ARBA" id="ARBA00023004"/>
    </source>
</evidence>
<dbReference type="SUPFAM" id="SSF53067">
    <property type="entry name" value="Actin-like ATPase domain"/>
    <property type="match status" value="1"/>
</dbReference>
<sequence>MIILAFETSHDDTSISVVEINNDKKIIHVLETLSQADFFKNYGGTIPELASRLHKDNILKVLYLVKNKFDLSKIDYVAYTEKPGLIGTLHIGFLVASACSLFLEKPLIPVNHLDGHFFSAEFNKDYQYPVLGLVLSGGHSQFIFAKNDHQLEIIGHSLDDAIGELFDKISNKAKLGFPGGPLIDKLCKTKEYNQIKLNKVKTENEYDLSFSGIKSQVINLIDKNEYSITDLICSMQAHAFMQVLEKTKKIITEFKPKTLIIGGGVSANSFLRKEITKLHPNVIIPEIRLATDNAAMIALAASKKVNR</sequence>
<evidence type="ECO:0000256" key="3">
    <source>
        <dbReference type="ARBA" id="ARBA00022694"/>
    </source>
</evidence>
<feature type="domain" description="Gcp-like" evidence="8">
    <location>
        <begin position="31"/>
        <end position="298"/>
    </location>
</feature>
<evidence type="ECO:0000256" key="4">
    <source>
        <dbReference type="ARBA" id="ARBA00022723"/>
    </source>
</evidence>
<evidence type="ECO:0000256" key="6">
    <source>
        <dbReference type="ARBA" id="ARBA00023315"/>
    </source>
</evidence>
<dbReference type="PRINTS" id="PR00789">
    <property type="entry name" value="OSIALOPTASE"/>
</dbReference>
<keyword evidence="6" id="KW-0012">Acyltransferase</keyword>
<accession>A0A269TKM7</accession>
<keyword evidence="2 9" id="KW-0808">Transferase</keyword>
<dbReference type="InterPro" id="IPR022450">
    <property type="entry name" value="TsaD"/>
</dbReference>
<dbReference type="InterPro" id="IPR017861">
    <property type="entry name" value="KAE1/TsaD"/>
</dbReference>
<evidence type="ECO:0000313" key="9">
    <source>
        <dbReference type="EMBL" id="PAK21616.1"/>
    </source>
</evidence>
<dbReference type="RefSeq" id="WP_095334474.1">
    <property type="nucleotide sequence ID" value="NZ_NQNY01000002.1"/>
</dbReference>